<dbReference type="InterPro" id="IPR036291">
    <property type="entry name" value="NAD(P)-bd_dom_sf"/>
</dbReference>
<evidence type="ECO:0000256" key="2">
    <source>
        <dbReference type="ARBA" id="ARBA00023002"/>
    </source>
</evidence>
<dbReference type="PANTHER" id="PTHR10366:SF689">
    <property type="entry name" value="PROTEIN BRI1-5 ENHANCED 1"/>
    <property type="match status" value="1"/>
</dbReference>
<dbReference type="InterPro" id="IPR001509">
    <property type="entry name" value="Epimerase_deHydtase"/>
</dbReference>
<dbReference type="GO" id="GO:0016616">
    <property type="term" value="F:oxidoreductase activity, acting on the CH-OH group of donors, NAD or NADP as acceptor"/>
    <property type="evidence" value="ECO:0007669"/>
    <property type="project" value="TreeGrafter"/>
</dbReference>
<sequence length="210" mass="23907">MLEFKDSETSCLHFSSATILYNNKGLTELDESTWIDLENFQRNKIATSSSYLVSKTLTEKVALEFAQKNGLEVVSLVLSLVVGPFICPKVPSSVSDALPMIGDERQYENNSNFWLVHIDDVTRALIYLLHYPDAEGRYICSSTHITVSQFHEFLHARYPEFQIIMPIGLKETKRVTISSKKLLETGFKYKYGLNEMFDGAIQSCRDKGFL</sequence>
<proteinExistence type="predicted"/>
<evidence type="ECO:0000259" key="3">
    <source>
        <dbReference type="Pfam" id="PF01370"/>
    </source>
</evidence>
<dbReference type="SUPFAM" id="SSF51735">
    <property type="entry name" value="NAD(P)-binding Rossmann-fold domains"/>
    <property type="match status" value="1"/>
</dbReference>
<dbReference type="EMBL" id="JARAOO010000011">
    <property type="protein sequence ID" value="KAJ7950978.1"/>
    <property type="molecule type" value="Genomic_DNA"/>
</dbReference>
<accession>A0AAD7L457</accession>
<dbReference type="KEGG" id="qsa:O6P43_027087"/>
<comment type="caution">
    <text evidence="4">The sequence shown here is derived from an EMBL/GenBank/DDBJ whole genome shotgun (WGS) entry which is preliminary data.</text>
</comment>
<evidence type="ECO:0000313" key="5">
    <source>
        <dbReference type="Proteomes" id="UP001163823"/>
    </source>
</evidence>
<keyword evidence="5" id="KW-1185">Reference proteome</keyword>
<dbReference type="AlphaFoldDB" id="A0AAD7L457"/>
<protein>
    <submittedName>
        <fullName evidence="4">Dihydroflavonol-4-reductase-like protein</fullName>
    </submittedName>
</protein>
<dbReference type="Gene3D" id="3.40.50.720">
    <property type="entry name" value="NAD(P)-binding Rossmann-like Domain"/>
    <property type="match status" value="1"/>
</dbReference>
<dbReference type="InterPro" id="IPR050425">
    <property type="entry name" value="NAD(P)_dehydrat-like"/>
</dbReference>
<keyword evidence="1" id="KW-0521">NADP</keyword>
<dbReference type="Pfam" id="PF01370">
    <property type="entry name" value="Epimerase"/>
    <property type="match status" value="1"/>
</dbReference>
<evidence type="ECO:0000256" key="1">
    <source>
        <dbReference type="ARBA" id="ARBA00022857"/>
    </source>
</evidence>
<name>A0AAD7L457_QUISA</name>
<dbReference type="Proteomes" id="UP001163823">
    <property type="component" value="Chromosome 11"/>
</dbReference>
<organism evidence="4 5">
    <name type="scientific">Quillaja saponaria</name>
    <name type="common">Soap bark tree</name>
    <dbReference type="NCBI Taxonomy" id="32244"/>
    <lineage>
        <taxon>Eukaryota</taxon>
        <taxon>Viridiplantae</taxon>
        <taxon>Streptophyta</taxon>
        <taxon>Embryophyta</taxon>
        <taxon>Tracheophyta</taxon>
        <taxon>Spermatophyta</taxon>
        <taxon>Magnoliopsida</taxon>
        <taxon>eudicotyledons</taxon>
        <taxon>Gunneridae</taxon>
        <taxon>Pentapetalae</taxon>
        <taxon>rosids</taxon>
        <taxon>fabids</taxon>
        <taxon>Fabales</taxon>
        <taxon>Quillajaceae</taxon>
        <taxon>Quillaja</taxon>
    </lineage>
</organism>
<gene>
    <name evidence="4" type="ORF">O6P43_027087</name>
</gene>
<dbReference type="PANTHER" id="PTHR10366">
    <property type="entry name" value="NAD DEPENDENT EPIMERASE/DEHYDRATASE"/>
    <property type="match status" value="1"/>
</dbReference>
<keyword evidence="2" id="KW-0560">Oxidoreductase</keyword>
<feature type="domain" description="NAD-dependent epimerase/dehydratase" evidence="3">
    <location>
        <begin position="38"/>
        <end position="135"/>
    </location>
</feature>
<evidence type="ECO:0000313" key="4">
    <source>
        <dbReference type="EMBL" id="KAJ7950978.1"/>
    </source>
</evidence>
<reference evidence="4" key="1">
    <citation type="journal article" date="2023" name="Science">
        <title>Elucidation of the pathway for biosynthesis of saponin adjuvants from the soapbark tree.</title>
        <authorList>
            <person name="Reed J."/>
            <person name="Orme A."/>
            <person name="El-Demerdash A."/>
            <person name="Owen C."/>
            <person name="Martin L.B.B."/>
            <person name="Misra R.C."/>
            <person name="Kikuchi S."/>
            <person name="Rejzek M."/>
            <person name="Martin A.C."/>
            <person name="Harkess A."/>
            <person name="Leebens-Mack J."/>
            <person name="Louveau T."/>
            <person name="Stephenson M.J."/>
            <person name="Osbourn A."/>
        </authorList>
    </citation>
    <scope>NUCLEOTIDE SEQUENCE</scope>
    <source>
        <strain evidence="4">S10</strain>
    </source>
</reference>